<dbReference type="EMBL" id="BFFO01000002">
    <property type="protein sequence ID" value="GBG96383.1"/>
    <property type="molecule type" value="Genomic_DNA"/>
</dbReference>
<comment type="caution">
    <text evidence="5">The sequence shown here is derived from an EMBL/GenBank/DDBJ whole genome shotgun (WGS) entry which is preliminary data.</text>
</comment>
<dbReference type="PANTHER" id="PTHR30146:SF150">
    <property type="entry name" value="ARABINOSE METABOLISM TRANSCRIPTIONAL REPRESSOR"/>
    <property type="match status" value="1"/>
</dbReference>
<proteinExistence type="predicted"/>
<keyword evidence="6" id="KW-1185">Reference proteome</keyword>
<reference evidence="5 6" key="1">
    <citation type="journal article" date="2018" name="Genome Announc.">
        <title>Draft Genome Sequence of Lactococcus sp. Strain NtB2 (JCM 32569), Isolated from the Gut of the Higher Termite Nasutitermes takasagoensis.</title>
        <authorList>
            <person name="Noda S."/>
            <person name="Aihara C."/>
            <person name="Yuki M."/>
            <person name="Ohkuma M."/>
        </authorList>
    </citation>
    <scope>NUCLEOTIDE SEQUENCE [LARGE SCALE GENOMIC DNA]</scope>
    <source>
        <strain evidence="5 6">NtB2</strain>
    </source>
</reference>
<keyword evidence="2" id="KW-0238">DNA-binding</keyword>
<dbReference type="SUPFAM" id="SSF53822">
    <property type="entry name" value="Periplasmic binding protein-like I"/>
    <property type="match status" value="1"/>
</dbReference>
<evidence type="ECO:0000313" key="5">
    <source>
        <dbReference type="EMBL" id="GBG96383.1"/>
    </source>
</evidence>
<dbReference type="Gene3D" id="3.40.50.2300">
    <property type="match status" value="2"/>
</dbReference>
<keyword evidence="1" id="KW-0805">Transcription regulation</keyword>
<gene>
    <name evidence="5" type="primary">araR</name>
    <name evidence="5" type="ORF">NtB2_00494</name>
</gene>
<keyword evidence="3" id="KW-0804">Transcription</keyword>
<dbReference type="InterPro" id="IPR046335">
    <property type="entry name" value="LacI/GalR-like_sensor"/>
</dbReference>
<dbReference type="Proteomes" id="UP000245021">
    <property type="component" value="Unassembled WGS sequence"/>
</dbReference>
<protein>
    <submittedName>
        <fullName evidence="5">Arabinose metabolism transcriptional repressor</fullName>
    </submittedName>
</protein>
<feature type="domain" description="Transcriptional regulator LacI/GalR-like sensor" evidence="4">
    <location>
        <begin position="27"/>
        <end position="185"/>
    </location>
</feature>
<name>A0A2R5HE82_9LACT</name>
<accession>A0A2R5HE82</accession>
<evidence type="ECO:0000256" key="2">
    <source>
        <dbReference type="ARBA" id="ARBA00023125"/>
    </source>
</evidence>
<organism evidence="5 6">
    <name type="scientific">Lactococcus termiticola</name>
    <dbReference type="NCBI Taxonomy" id="2169526"/>
    <lineage>
        <taxon>Bacteria</taxon>
        <taxon>Bacillati</taxon>
        <taxon>Bacillota</taxon>
        <taxon>Bacilli</taxon>
        <taxon>Lactobacillales</taxon>
        <taxon>Streptococcaceae</taxon>
        <taxon>Lactococcus</taxon>
    </lineage>
</organism>
<dbReference type="Pfam" id="PF13377">
    <property type="entry name" value="Peripla_BP_3"/>
    <property type="match status" value="1"/>
</dbReference>
<evidence type="ECO:0000259" key="4">
    <source>
        <dbReference type="Pfam" id="PF13377"/>
    </source>
</evidence>
<evidence type="ECO:0000256" key="3">
    <source>
        <dbReference type="ARBA" id="ARBA00023163"/>
    </source>
</evidence>
<dbReference type="GO" id="GO:0003700">
    <property type="term" value="F:DNA-binding transcription factor activity"/>
    <property type="evidence" value="ECO:0007669"/>
    <property type="project" value="TreeGrafter"/>
</dbReference>
<dbReference type="PANTHER" id="PTHR30146">
    <property type="entry name" value="LACI-RELATED TRANSCRIPTIONAL REPRESSOR"/>
    <property type="match status" value="1"/>
</dbReference>
<sequence length="194" mass="21609">MINANYEELDTPCIRVDDVETGYLATKELIDHHHKKLLLISKTDDLQGKYRMKGFIKACEEASIGICPDSILTYTTETEADVYEQAIKLLADNPGITGIFCYNDKIAKNLMSQLVKLGRKIPEDYSIIACDDSSLSLMGGIALTSAIHPKEKMGVDAAKWIVNSIKNGQPEGDILYPAELVRRSSIREIDLEEE</sequence>
<dbReference type="InterPro" id="IPR028082">
    <property type="entry name" value="Peripla_BP_I"/>
</dbReference>
<dbReference type="GO" id="GO:0000976">
    <property type="term" value="F:transcription cis-regulatory region binding"/>
    <property type="evidence" value="ECO:0007669"/>
    <property type="project" value="TreeGrafter"/>
</dbReference>
<evidence type="ECO:0000313" key="6">
    <source>
        <dbReference type="Proteomes" id="UP000245021"/>
    </source>
</evidence>
<evidence type="ECO:0000256" key="1">
    <source>
        <dbReference type="ARBA" id="ARBA00023015"/>
    </source>
</evidence>
<dbReference type="AlphaFoldDB" id="A0A2R5HE82"/>